<accession>A0A8S1DKJ0</accession>
<dbReference type="InterPro" id="IPR031152">
    <property type="entry name" value="PLXDC"/>
</dbReference>
<keyword evidence="3" id="KW-0732">Signal</keyword>
<evidence type="ECO:0000256" key="5">
    <source>
        <dbReference type="SAM" id="MobiDB-lite"/>
    </source>
</evidence>
<gene>
    <name evidence="7" type="ORF">CLODIP_2_CD11932</name>
</gene>
<evidence type="ECO:0000256" key="1">
    <source>
        <dbReference type="ARBA" id="ARBA00004479"/>
    </source>
</evidence>
<feature type="compositionally biased region" description="Polar residues" evidence="5">
    <location>
        <begin position="365"/>
        <end position="381"/>
    </location>
</feature>
<name>A0A8S1DKJ0_9INSE</name>
<dbReference type="PANTHER" id="PTHR13055:SF12">
    <property type="entry name" value="LD40707P"/>
    <property type="match status" value="1"/>
</dbReference>
<dbReference type="AlphaFoldDB" id="A0A8S1DKJ0"/>
<evidence type="ECO:0000256" key="4">
    <source>
        <dbReference type="ARBA" id="ARBA00022989"/>
    </source>
</evidence>
<evidence type="ECO:0000313" key="7">
    <source>
        <dbReference type="EMBL" id="CAB3381083.1"/>
    </source>
</evidence>
<keyword evidence="6" id="KW-0472">Membrane</keyword>
<sequence>MRKERFFDRFLFIVITATAFLVSGIASTETVDEIKQQIGNSFHETDKYYSMKVNYVYYPEDDADIFPKNMESEESATNLSDDQFVDGKVMINLPFGFPLYDLNVTRVAVTKEGTIQSADPSVNWTIAPLKAKFGLTRCNISYFFQEKYFYVHWNNFRFNHEIFQEHEFRFQVRLGDNGDINFVYKEVPFNVKDLRDYCDFLGDKFGVMYTHQELFKVPPYKETYELGFSMDFKKYEVKKGTVVRFFPADWCMGQKNCYDCTETEFHRSPSKSVRCSWCPAIEKCSSTRDSLQHLWKENKCDIYHGNDPIFCHFDIQGTLRFYFVLLVLGVFMNLAISVICILLRDKIFKIVCCVKPSKRHRERIQSTNQPSQPDGNNLAEDQNNDQEDQEKPVIWDSDLIQKPATYV</sequence>
<comment type="caution">
    <text evidence="7">The sequence shown here is derived from an EMBL/GenBank/DDBJ whole genome shotgun (WGS) entry which is preliminary data.</text>
</comment>
<feature type="region of interest" description="Disordered" evidence="5">
    <location>
        <begin position="362"/>
        <end position="395"/>
    </location>
</feature>
<evidence type="ECO:0000313" key="8">
    <source>
        <dbReference type="Proteomes" id="UP000494165"/>
    </source>
</evidence>
<organism evidence="7 8">
    <name type="scientific">Cloeon dipterum</name>
    <dbReference type="NCBI Taxonomy" id="197152"/>
    <lineage>
        <taxon>Eukaryota</taxon>
        <taxon>Metazoa</taxon>
        <taxon>Ecdysozoa</taxon>
        <taxon>Arthropoda</taxon>
        <taxon>Hexapoda</taxon>
        <taxon>Insecta</taxon>
        <taxon>Pterygota</taxon>
        <taxon>Palaeoptera</taxon>
        <taxon>Ephemeroptera</taxon>
        <taxon>Pisciforma</taxon>
        <taxon>Baetidae</taxon>
        <taxon>Cloeon</taxon>
    </lineage>
</organism>
<proteinExistence type="predicted"/>
<dbReference type="EMBL" id="CADEPI010000224">
    <property type="protein sequence ID" value="CAB3381083.1"/>
    <property type="molecule type" value="Genomic_DNA"/>
</dbReference>
<dbReference type="OrthoDB" id="7399873at2759"/>
<protein>
    <submittedName>
        <fullName evidence="7">Uncharacterized protein</fullName>
    </submittedName>
</protein>
<reference evidence="7 8" key="1">
    <citation type="submission" date="2020-04" db="EMBL/GenBank/DDBJ databases">
        <authorList>
            <person name="Alioto T."/>
            <person name="Alioto T."/>
            <person name="Gomez Garrido J."/>
        </authorList>
    </citation>
    <scope>NUCLEOTIDE SEQUENCE [LARGE SCALE GENOMIC DNA]</scope>
</reference>
<keyword evidence="2 6" id="KW-0812">Transmembrane</keyword>
<evidence type="ECO:0000256" key="3">
    <source>
        <dbReference type="ARBA" id="ARBA00022729"/>
    </source>
</evidence>
<evidence type="ECO:0000256" key="6">
    <source>
        <dbReference type="SAM" id="Phobius"/>
    </source>
</evidence>
<comment type="subcellular location">
    <subcellularLocation>
        <location evidence="1">Membrane</location>
        <topology evidence="1">Single-pass type I membrane protein</topology>
    </subcellularLocation>
</comment>
<dbReference type="Proteomes" id="UP000494165">
    <property type="component" value="Unassembled WGS sequence"/>
</dbReference>
<evidence type="ECO:0000256" key="2">
    <source>
        <dbReference type="ARBA" id="ARBA00022692"/>
    </source>
</evidence>
<dbReference type="GO" id="GO:0016020">
    <property type="term" value="C:membrane"/>
    <property type="evidence" value="ECO:0007669"/>
    <property type="project" value="UniProtKB-SubCell"/>
</dbReference>
<keyword evidence="8" id="KW-1185">Reference proteome</keyword>
<keyword evidence="4 6" id="KW-1133">Transmembrane helix</keyword>
<dbReference type="PANTHER" id="PTHR13055">
    <property type="entry name" value="TUMOR ENDOTHELIAL MARKER 7 RELATED"/>
    <property type="match status" value="1"/>
</dbReference>
<feature type="transmembrane region" description="Helical" evidence="6">
    <location>
        <begin position="321"/>
        <end position="343"/>
    </location>
</feature>